<feature type="domain" description="CobQ/CobB/MinD/ParA nucleotide binding" evidence="3">
    <location>
        <begin position="150"/>
        <end position="191"/>
    </location>
</feature>
<sequence>MVTFDEVLPTLVRVCEEAPHFATVRRCCAVRDLHGRVRLVIDPEPGAAAVDVDALAQALRGALGGYFVGPIWSTATRHADEARLARAVLALPEAQPRWGATYDDPATGIRGLAARAPWHKMERRLSKQAWLEAGQPNLPWELGDGPAIVTFYSYKGGVGRTTALTACAWQLAQAGRRVAVVDLDLEAPGLGVLLEGEAGRGVVDFLADHVATGASRLDDLVAGARALGDDEERVHVLAAGRLGPMYLEKLARLDFLSADAGQGGHASTSPMELALRELLFAVRRDIAPDYILIDSRAGLHDLAGLSLHRLAHVDVIVSRASEQGYRGLDVTLGALVGRKGTTGLQCVLAQSFVPSEGLPEAVFEEQEFRQRSYASFAEHVYQRAALTIAEQDPGPHVPFVLRYDAGLARFASLRAIRTSLFAPWFEELRKRVEILCVPPREDDDG</sequence>
<dbReference type="GO" id="GO:0009898">
    <property type="term" value="C:cytoplasmic side of plasma membrane"/>
    <property type="evidence" value="ECO:0007669"/>
    <property type="project" value="TreeGrafter"/>
</dbReference>
<dbReference type="InterPro" id="IPR050625">
    <property type="entry name" value="ParA/MinD_ATPase"/>
</dbReference>
<dbReference type="Proteomes" id="UP000075502">
    <property type="component" value="Unassembled WGS sequence"/>
</dbReference>
<proteinExistence type="predicted"/>
<accession>A0A150TSV6</accession>
<evidence type="ECO:0000259" key="3">
    <source>
        <dbReference type="Pfam" id="PF01656"/>
    </source>
</evidence>
<evidence type="ECO:0000313" key="4">
    <source>
        <dbReference type="EMBL" id="KYG07558.1"/>
    </source>
</evidence>
<dbReference type="PANTHER" id="PTHR43384:SF6">
    <property type="entry name" value="SEPTUM SITE-DETERMINING PROTEIN MIND HOMOLOG, CHLOROPLASTIC"/>
    <property type="match status" value="1"/>
</dbReference>
<dbReference type="AlphaFoldDB" id="A0A150TSV6"/>
<dbReference type="Gene3D" id="3.40.50.300">
    <property type="entry name" value="P-loop containing nucleotide triphosphate hydrolases"/>
    <property type="match status" value="1"/>
</dbReference>
<organism evidence="4 5">
    <name type="scientific">Sorangium cellulosum</name>
    <name type="common">Polyangium cellulosum</name>
    <dbReference type="NCBI Taxonomy" id="56"/>
    <lineage>
        <taxon>Bacteria</taxon>
        <taxon>Pseudomonadati</taxon>
        <taxon>Myxococcota</taxon>
        <taxon>Polyangia</taxon>
        <taxon>Polyangiales</taxon>
        <taxon>Polyangiaceae</taxon>
        <taxon>Sorangium</taxon>
    </lineage>
</organism>
<keyword evidence="2" id="KW-0067">ATP-binding</keyword>
<name>A0A150TSV6_SORCE</name>
<dbReference type="PANTHER" id="PTHR43384">
    <property type="entry name" value="SEPTUM SITE-DETERMINING PROTEIN MIND HOMOLOG, CHLOROPLASTIC-RELATED"/>
    <property type="match status" value="1"/>
</dbReference>
<keyword evidence="1" id="KW-0547">Nucleotide-binding</keyword>
<dbReference type="Pfam" id="PF01656">
    <property type="entry name" value="CbiA"/>
    <property type="match status" value="1"/>
</dbReference>
<dbReference type="SUPFAM" id="SSF52540">
    <property type="entry name" value="P-loop containing nucleoside triphosphate hydrolases"/>
    <property type="match status" value="1"/>
</dbReference>
<dbReference type="InterPro" id="IPR027417">
    <property type="entry name" value="P-loop_NTPase"/>
</dbReference>
<evidence type="ECO:0000256" key="2">
    <source>
        <dbReference type="ARBA" id="ARBA00022840"/>
    </source>
</evidence>
<comment type="caution">
    <text evidence="4">The sequence shown here is derived from an EMBL/GenBank/DDBJ whole genome shotgun (WGS) entry which is preliminary data.</text>
</comment>
<dbReference type="GO" id="GO:0016887">
    <property type="term" value="F:ATP hydrolysis activity"/>
    <property type="evidence" value="ECO:0007669"/>
    <property type="project" value="TreeGrafter"/>
</dbReference>
<dbReference type="GO" id="GO:0005524">
    <property type="term" value="F:ATP binding"/>
    <property type="evidence" value="ECO:0007669"/>
    <property type="project" value="UniProtKB-KW"/>
</dbReference>
<dbReference type="InterPro" id="IPR002586">
    <property type="entry name" value="CobQ/CobB/MinD/ParA_Nub-bd_dom"/>
</dbReference>
<dbReference type="GO" id="GO:0051782">
    <property type="term" value="P:negative regulation of cell division"/>
    <property type="evidence" value="ECO:0007669"/>
    <property type="project" value="TreeGrafter"/>
</dbReference>
<reference evidence="4 5" key="1">
    <citation type="submission" date="2014-02" db="EMBL/GenBank/DDBJ databases">
        <title>The small core and large imbalanced accessory genome model reveals a collaborative survival strategy of Sorangium cellulosum strains in nature.</title>
        <authorList>
            <person name="Han K."/>
            <person name="Peng R."/>
            <person name="Blom J."/>
            <person name="Li Y.-Z."/>
        </authorList>
    </citation>
    <scope>NUCLEOTIDE SEQUENCE [LARGE SCALE GENOMIC DNA]</scope>
    <source>
        <strain evidence="4 5">So0007-03</strain>
    </source>
</reference>
<dbReference type="EMBL" id="JEME01001289">
    <property type="protein sequence ID" value="KYG07558.1"/>
    <property type="molecule type" value="Genomic_DNA"/>
</dbReference>
<protein>
    <recommendedName>
        <fullName evidence="3">CobQ/CobB/MinD/ParA nucleotide binding domain-containing protein</fullName>
    </recommendedName>
</protein>
<evidence type="ECO:0000313" key="5">
    <source>
        <dbReference type="Proteomes" id="UP000075502"/>
    </source>
</evidence>
<evidence type="ECO:0000256" key="1">
    <source>
        <dbReference type="ARBA" id="ARBA00022741"/>
    </source>
</evidence>
<gene>
    <name evidence="4" type="ORF">BE21_28800</name>
</gene>
<dbReference type="NCBIfam" id="NF047398">
    <property type="entry name" value="AAA_KGGVGR"/>
    <property type="match status" value="1"/>
</dbReference>
<dbReference type="GO" id="GO:0005829">
    <property type="term" value="C:cytosol"/>
    <property type="evidence" value="ECO:0007669"/>
    <property type="project" value="TreeGrafter"/>
</dbReference>